<evidence type="ECO:0000313" key="9">
    <source>
        <dbReference type="WBParaSite" id="NBR_0000905401-mRNA-1"/>
    </source>
</evidence>
<keyword evidence="8" id="KW-1185">Reference proteome</keyword>
<dbReference type="WBParaSite" id="NBR_0000905401-mRNA-1">
    <property type="protein sequence ID" value="NBR_0000905401-mRNA-1"/>
    <property type="gene ID" value="NBR_0000905401"/>
</dbReference>
<dbReference type="PANTHER" id="PTHR21040:SF4">
    <property type="entry name" value="BETA-N-ACETYLHEXOSAMINIDASE"/>
    <property type="match status" value="1"/>
</dbReference>
<proteinExistence type="inferred from homology"/>
<dbReference type="Proteomes" id="UP000271162">
    <property type="component" value="Unassembled WGS sequence"/>
</dbReference>
<dbReference type="Pfam" id="PF00728">
    <property type="entry name" value="Glyco_hydro_20"/>
    <property type="match status" value="1"/>
</dbReference>
<dbReference type="GO" id="GO:0004563">
    <property type="term" value="F:beta-N-acetylhexosaminidase activity"/>
    <property type="evidence" value="ECO:0007669"/>
    <property type="project" value="UniProtKB-EC"/>
</dbReference>
<dbReference type="GO" id="GO:0005975">
    <property type="term" value="P:carbohydrate metabolic process"/>
    <property type="evidence" value="ECO:0007669"/>
    <property type="project" value="InterPro"/>
</dbReference>
<dbReference type="CDD" id="cd06565">
    <property type="entry name" value="GH20_GcnA-like"/>
    <property type="match status" value="1"/>
</dbReference>
<evidence type="ECO:0000256" key="4">
    <source>
        <dbReference type="ARBA" id="ARBA00022801"/>
    </source>
</evidence>
<evidence type="ECO:0000256" key="3">
    <source>
        <dbReference type="ARBA" id="ARBA00012663"/>
    </source>
</evidence>
<dbReference type="AlphaFoldDB" id="A0A0N4Y0J5"/>
<name>A0A0N4Y0J5_NIPBR</name>
<dbReference type="InterPro" id="IPR038901">
    <property type="entry name" value="HEXDC-like"/>
</dbReference>
<dbReference type="EMBL" id="UYSL01020084">
    <property type="protein sequence ID" value="VDL72644.1"/>
    <property type="molecule type" value="Genomic_DNA"/>
</dbReference>
<organism evidence="9">
    <name type="scientific">Nippostrongylus brasiliensis</name>
    <name type="common">Rat hookworm</name>
    <dbReference type="NCBI Taxonomy" id="27835"/>
    <lineage>
        <taxon>Eukaryota</taxon>
        <taxon>Metazoa</taxon>
        <taxon>Ecdysozoa</taxon>
        <taxon>Nematoda</taxon>
        <taxon>Chromadorea</taxon>
        <taxon>Rhabditida</taxon>
        <taxon>Rhabditina</taxon>
        <taxon>Rhabditomorpha</taxon>
        <taxon>Strongyloidea</taxon>
        <taxon>Heligmosomidae</taxon>
        <taxon>Nippostrongylus</taxon>
    </lineage>
</organism>
<reference evidence="9" key="1">
    <citation type="submission" date="2016-04" db="UniProtKB">
        <authorList>
            <consortium name="WormBaseParasite"/>
        </authorList>
    </citation>
    <scope>IDENTIFICATION</scope>
</reference>
<gene>
    <name evidence="7" type="ORF">NBR_LOCUS9055</name>
</gene>
<comment type="similarity">
    <text evidence="2">Belongs to the glycosyl hydrolase 20 family.</text>
</comment>
<evidence type="ECO:0000313" key="7">
    <source>
        <dbReference type="EMBL" id="VDL72644.1"/>
    </source>
</evidence>
<evidence type="ECO:0000259" key="6">
    <source>
        <dbReference type="Pfam" id="PF00728"/>
    </source>
</evidence>
<evidence type="ECO:0000313" key="8">
    <source>
        <dbReference type="Proteomes" id="UP000271162"/>
    </source>
</evidence>
<keyword evidence="4" id="KW-0378">Hydrolase</keyword>
<evidence type="ECO:0000256" key="5">
    <source>
        <dbReference type="SAM" id="MobiDB-lite"/>
    </source>
</evidence>
<dbReference type="EC" id="3.2.1.52" evidence="3"/>
<evidence type="ECO:0000256" key="2">
    <source>
        <dbReference type="ARBA" id="ARBA00006285"/>
    </source>
</evidence>
<dbReference type="InterPro" id="IPR015883">
    <property type="entry name" value="Glyco_hydro_20_cat"/>
</dbReference>
<accession>A0A0N4Y0J5</accession>
<dbReference type="InterPro" id="IPR017853">
    <property type="entry name" value="GH"/>
</dbReference>
<dbReference type="PANTHER" id="PTHR21040">
    <property type="entry name" value="BCDNA.GH04120"/>
    <property type="match status" value="1"/>
</dbReference>
<comment type="catalytic activity">
    <reaction evidence="1">
        <text>Hydrolysis of terminal non-reducing N-acetyl-D-hexosamine residues in N-acetyl-beta-D-hexosaminides.</text>
        <dbReference type="EC" id="3.2.1.52"/>
    </reaction>
</comment>
<dbReference type="STRING" id="27835.A0A0N4Y0J5"/>
<reference evidence="7 8" key="2">
    <citation type="submission" date="2018-11" db="EMBL/GenBank/DDBJ databases">
        <authorList>
            <consortium name="Pathogen Informatics"/>
        </authorList>
    </citation>
    <scope>NUCLEOTIDE SEQUENCE [LARGE SCALE GENOMIC DNA]</scope>
</reference>
<sequence>MVMLRFLRRRGFGIAWRAFLGCSVVFFTVQIANTFPPLSHKDRENGFYGGIETGGQEEIRVVNRRSNNVDIAPGNVPSPQSLLDEGEAKNYNGANLQSNVEPVQHRNRQNEFYENIIVHFDLKGAPPKVPYFLELLQLVARSGATGILLEWEEMFPWSGQLAAARSSDAYSTSDVRTILKTAKSLNLDIIPLMQTFGHLEWILKLKQFRKYRENDAYPQVLCLGDEEGVALVKDALNQVIDVHKEFGIKYFHIGADEAFEFGVCEKSRKWIVDHGAGADKQLLALSHLKDIALYVKGLVNGVTVLAWHDMLKDFDMRLIGDLHLGVTIEPVIWDYSENIVTMADTSFSQIAHNFPVVWASSAYKGANFPSAKYIDIRHYETNNMAWIDTKIAQQAKFVKFGGIIITGWQRYDHMAALCEILPMGTPSMVLNVQYARMAPQKDQHLARHRAAVVLGCRDFHVGGLELISNVCNFTGFDVYALFQGTAQQTLAYVQSELDRNHHIMGWLSPYSRRYNFTQNWYLEQIRPLVESLYAQMQAVEQSLRMAMRKYFFDNAVDEFIFLTLSPMLDKLQGYLDEIKRTSANDFGLYTCENYFPTLNRSVASTGYVARIDGFNARSELRRQSKIRDAVAWAKLSKIRWAGHVMRFRDDRWTRAVTDWIPRDVRRTPGRTPLRWLDFFVKCLNDRFDALRVPRASKTHWSTMARERDEWRRYWRPLEQIDDQRDDREKLLSSSIARTKPRRHRFTTTAQYRTSMGPPDRRLRGPGCESRSSPRPRAPDETMPSPSASFHLVRVGSARCDSRIVAIYRCVVPNAGHIPVQHREINLGAFQFKRFCRCQPEQPRRNCKPPADATHKLAIE</sequence>
<protein>
    <recommendedName>
        <fullName evidence="3">beta-N-acetylhexosaminidase</fullName>
        <ecNumber evidence="3">3.2.1.52</ecNumber>
    </recommendedName>
</protein>
<feature type="domain" description="Glycoside hydrolase family 20 catalytic" evidence="6">
    <location>
        <begin position="164"/>
        <end position="358"/>
    </location>
</feature>
<evidence type="ECO:0000256" key="1">
    <source>
        <dbReference type="ARBA" id="ARBA00001231"/>
    </source>
</evidence>
<dbReference type="SUPFAM" id="SSF51445">
    <property type="entry name" value="(Trans)glycosidases"/>
    <property type="match status" value="1"/>
</dbReference>
<dbReference type="Gene3D" id="3.20.20.80">
    <property type="entry name" value="Glycosidases"/>
    <property type="match status" value="1"/>
</dbReference>
<feature type="region of interest" description="Disordered" evidence="5">
    <location>
        <begin position="732"/>
        <end position="787"/>
    </location>
</feature>